<organism evidence="2 3">
    <name type="scientific">Pararhodospirillum oryzae</name>
    <dbReference type="NCBI Taxonomy" id="478448"/>
    <lineage>
        <taxon>Bacteria</taxon>
        <taxon>Pseudomonadati</taxon>
        <taxon>Pseudomonadota</taxon>
        <taxon>Alphaproteobacteria</taxon>
        <taxon>Rhodospirillales</taxon>
        <taxon>Rhodospirillaceae</taxon>
        <taxon>Pararhodospirillum</taxon>
    </lineage>
</organism>
<evidence type="ECO:0000313" key="2">
    <source>
        <dbReference type="EMBL" id="GEO80182.1"/>
    </source>
</evidence>
<feature type="compositionally biased region" description="Basic and acidic residues" evidence="1">
    <location>
        <begin position="38"/>
        <end position="59"/>
    </location>
</feature>
<proteinExistence type="predicted"/>
<sequence>MGKGARTGRGRKAAGPGPARATRRIRPRPRPLCQGRGARREHAEPSDSRKEGETPEKQGRIPAVSVIKHDSRRGAWYVYLGRRGRAPFRDPGPSKATFGGFPINFYQRGLR</sequence>
<reference evidence="2 3" key="1">
    <citation type="submission" date="2019-07" db="EMBL/GenBank/DDBJ databases">
        <title>Whole genome shotgun sequence of Rhodospirillum oryzae NBRC 107573.</title>
        <authorList>
            <person name="Hosoyama A."/>
            <person name="Uohara A."/>
            <person name="Ohji S."/>
            <person name="Ichikawa N."/>
        </authorList>
    </citation>
    <scope>NUCLEOTIDE SEQUENCE [LARGE SCALE GENOMIC DNA]</scope>
    <source>
        <strain evidence="2 3">NBRC 107573</strain>
    </source>
</reference>
<feature type="region of interest" description="Disordered" evidence="1">
    <location>
        <begin position="1"/>
        <end position="62"/>
    </location>
</feature>
<keyword evidence="3" id="KW-1185">Reference proteome</keyword>
<comment type="caution">
    <text evidence="2">The sequence shown here is derived from an EMBL/GenBank/DDBJ whole genome shotgun (WGS) entry which is preliminary data.</text>
</comment>
<gene>
    <name evidence="2" type="ORF">ROR02_03130</name>
</gene>
<evidence type="ECO:0000256" key="1">
    <source>
        <dbReference type="SAM" id="MobiDB-lite"/>
    </source>
</evidence>
<feature type="compositionally biased region" description="Basic residues" evidence="1">
    <location>
        <begin position="1"/>
        <end position="12"/>
    </location>
</feature>
<protein>
    <submittedName>
        <fullName evidence="2">Uncharacterized protein</fullName>
    </submittedName>
</protein>
<dbReference type="Proteomes" id="UP000321567">
    <property type="component" value="Unassembled WGS sequence"/>
</dbReference>
<dbReference type="EMBL" id="BJZO01000005">
    <property type="protein sequence ID" value="GEO80182.1"/>
    <property type="molecule type" value="Genomic_DNA"/>
</dbReference>
<dbReference type="AlphaFoldDB" id="A0A512H3Y8"/>
<name>A0A512H3Y8_9PROT</name>
<accession>A0A512H3Y8</accession>
<evidence type="ECO:0000313" key="3">
    <source>
        <dbReference type="Proteomes" id="UP000321567"/>
    </source>
</evidence>